<feature type="compositionally biased region" description="Basic and acidic residues" evidence="1">
    <location>
        <begin position="340"/>
        <end position="355"/>
    </location>
</feature>
<dbReference type="GO" id="GO:0042645">
    <property type="term" value="C:mitochondrial nucleoid"/>
    <property type="evidence" value="ECO:0007669"/>
    <property type="project" value="TreeGrafter"/>
</dbReference>
<dbReference type="Gene3D" id="2.40.50.140">
    <property type="entry name" value="Nucleic acid-binding proteins"/>
    <property type="match status" value="1"/>
</dbReference>
<dbReference type="CDD" id="cd04496">
    <property type="entry name" value="SSB_OBF"/>
    <property type="match status" value="1"/>
</dbReference>
<sequence>MGIWETYWREIESYAKYMARQKAAKEFETELKKEPEEGGDQPPPTTPTAVSSSDDEEKKELEASSHAAILFVTGENVSPLKYHVANAAPTTQRPDEIPWSRELCNSVRLIGTVGTDIELRQLPSGASVARGRIAVWKSATETTWVTLAFWDDLAVMASEHVKQGDRIFVSGRLVSDTVEEGPEKRQVYYKVVVQQFNFIESFQPVRLYSESSQDGGKHGDYVGNDSTSGSTENKKGDYMSSSSRSTEALWQAFFANPLDWWDNRKDKRFEEDYRGISLQGPKSPENPISPFDSQGLNWPNHSNPRQPHPTHAAQQPYRGYGGVRQRYNLLGNKTHKSRGHGPEGRTKNPRYPDFKHKSTGEALWVEGRNNPNWVVSQLAVLDSRMGSLQDKQRKPVSYMYADDFMTSDASD</sequence>
<name>R7WF34_AEGTA</name>
<evidence type="ECO:0000313" key="2">
    <source>
        <dbReference type="EnsemblPlants" id="EMT18554"/>
    </source>
</evidence>
<evidence type="ECO:0000256" key="1">
    <source>
        <dbReference type="SAM" id="MobiDB-lite"/>
    </source>
</evidence>
<reference evidence="2" key="1">
    <citation type="submission" date="2015-06" db="UniProtKB">
        <authorList>
            <consortium name="EnsemblPlants"/>
        </authorList>
    </citation>
    <scope>IDENTIFICATION</scope>
</reference>
<accession>R7WF34</accession>
<feature type="region of interest" description="Disordered" evidence="1">
    <location>
        <begin position="28"/>
        <end position="59"/>
    </location>
</feature>
<dbReference type="InterPro" id="IPR011344">
    <property type="entry name" value="ssDNA-bd"/>
</dbReference>
<feature type="region of interest" description="Disordered" evidence="1">
    <location>
        <begin position="332"/>
        <end position="355"/>
    </location>
</feature>
<feature type="compositionally biased region" description="Polar residues" evidence="1">
    <location>
        <begin position="291"/>
        <end position="305"/>
    </location>
</feature>
<feature type="region of interest" description="Disordered" evidence="1">
    <location>
        <begin position="209"/>
        <end position="240"/>
    </location>
</feature>
<dbReference type="AlphaFoldDB" id="R7WF34"/>
<dbReference type="NCBIfam" id="TIGR00621">
    <property type="entry name" value="ssb"/>
    <property type="match status" value="1"/>
</dbReference>
<dbReference type="PANTHER" id="PTHR10302">
    <property type="entry name" value="SINGLE-STRANDED DNA-BINDING PROTEIN"/>
    <property type="match status" value="1"/>
</dbReference>
<dbReference type="PROSITE" id="PS50935">
    <property type="entry name" value="SSB"/>
    <property type="match status" value="1"/>
</dbReference>
<dbReference type="EnsemblPlants" id="EMT18554">
    <property type="protein sequence ID" value="EMT18554"/>
    <property type="gene ID" value="F775_03750"/>
</dbReference>
<dbReference type="GO" id="GO:0003697">
    <property type="term" value="F:single-stranded DNA binding"/>
    <property type="evidence" value="ECO:0007669"/>
    <property type="project" value="InterPro"/>
</dbReference>
<organism evidence="2">
    <name type="scientific">Aegilops tauschii</name>
    <name type="common">Tausch's goatgrass</name>
    <name type="synonym">Aegilops squarrosa</name>
    <dbReference type="NCBI Taxonomy" id="37682"/>
    <lineage>
        <taxon>Eukaryota</taxon>
        <taxon>Viridiplantae</taxon>
        <taxon>Streptophyta</taxon>
        <taxon>Embryophyta</taxon>
        <taxon>Tracheophyta</taxon>
        <taxon>Spermatophyta</taxon>
        <taxon>Magnoliopsida</taxon>
        <taxon>Liliopsida</taxon>
        <taxon>Poales</taxon>
        <taxon>Poaceae</taxon>
        <taxon>BOP clade</taxon>
        <taxon>Pooideae</taxon>
        <taxon>Triticodae</taxon>
        <taxon>Triticeae</taxon>
        <taxon>Triticinae</taxon>
        <taxon>Aegilops</taxon>
    </lineage>
</organism>
<dbReference type="GO" id="GO:0006264">
    <property type="term" value="P:mitochondrial DNA replication"/>
    <property type="evidence" value="ECO:0007669"/>
    <property type="project" value="TreeGrafter"/>
</dbReference>
<dbReference type="FunFam" id="2.40.50.140:FF:000314">
    <property type="entry name" value="Protein OSB2 chloroplastic"/>
    <property type="match status" value="1"/>
</dbReference>
<dbReference type="InterPro" id="IPR012340">
    <property type="entry name" value="NA-bd_OB-fold"/>
</dbReference>
<dbReference type="Pfam" id="PF00436">
    <property type="entry name" value="SSB"/>
    <property type="match status" value="1"/>
</dbReference>
<feature type="region of interest" description="Disordered" evidence="1">
    <location>
        <begin position="276"/>
        <end position="317"/>
    </location>
</feature>
<dbReference type="InterPro" id="IPR000424">
    <property type="entry name" value="Primosome_PriB/ssb"/>
</dbReference>
<dbReference type="SUPFAM" id="SSF50249">
    <property type="entry name" value="Nucleic acid-binding proteins"/>
    <property type="match status" value="1"/>
</dbReference>
<proteinExistence type="predicted"/>
<dbReference type="PANTHER" id="PTHR10302:SF0">
    <property type="entry name" value="SINGLE-STRANDED DNA-BINDING PROTEIN, MITOCHONDRIAL"/>
    <property type="match status" value="1"/>
</dbReference>
<protein>
    <submittedName>
        <fullName evidence="2">Protein OSB2, chloroplastic</fullName>
    </submittedName>
</protein>